<evidence type="ECO:0000313" key="2">
    <source>
        <dbReference type="EMBL" id="GAQ83874.1"/>
    </source>
</evidence>
<name>A0A1Y1HYZ3_KLENI</name>
<evidence type="ECO:0000313" key="3">
    <source>
        <dbReference type="Proteomes" id="UP000054558"/>
    </source>
</evidence>
<keyword evidence="1" id="KW-1133">Transmembrane helix</keyword>
<dbReference type="OrthoDB" id="283424at2759"/>
<reference evidence="2 3" key="1">
    <citation type="journal article" date="2014" name="Nat. Commun.">
        <title>Klebsormidium flaccidum genome reveals primary factors for plant terrestrial adaptation.</title>
        <authorList>
            <person name="Hori K."/>
            <person name="Maruyama F."/>
            <person name="Fujisawa T."/>
            <person name="Togashi T."/>
            <person name="Yamamoto N."/>
            <person name="Seo M."/>
            <person name="Sato S."/>
            <person name="Yamada T."/>
            <person name="Mori H."/>
            <person name="Tajima N."/>
            <person name="Moriyama T."/>
            <person name="Ikeuchi M."/>
            <person name="Watanabe M."/>
            <person name="Wada H."/>
            <person name="Kobayashi K."/>
            <person name="Saito M."/>
            <person name="Masuda T."/>
            <person name="Sasaki-Sekimoto Y."/>
            <person name="Mashiguchi K."/>
            <person name="Awai K."/>
            <person name="Shimojima M."/>
            <person name="Masuda S."/>
            <person name="Iwai M."/>
            <person name="Nobusawa T."/>
            <person name="Narise T."/>
            <person name="Kondo S."/>
            <person name="Saito H."/>
            <person name="Sato R."/>
            <person name="Murakawa M."/>
            <person name="Ihara Y."/>
            <person name="Oshima-Yamada Y."/>
            <person name="Ohtaka K."/>
            <person name="Satoh M."/>
            <person name="Sonobe K."/>
            <person name="Ishii M."/>
            <person name="Ohtani R."/>
            <person name="Kanamori-Sato M."/>
            <person name="Honoki R."/>
            <person name="Miyazaki D."/>
            <person name="Mochizuki H."/>
            <person name="Umetsu J."/>
            <person name="Higashi K."/>
            <person name="Shibata D."/>
            <person name="Kamiya Y."/>
            <person name="Sato N."/>
            <person name="Nakamura Y."/>
            <person name="Tabata S."/>
            <person name="Ida S."/>
            <person name="Kurokawa K."/>
            <person name="Ohta H."/>
        </authorList>
    </citation>
    <scope>NUCLEOTIDE SEQUENCE [LARGE SCALE GENOMIC DNA]</scope>
    <source>
        <strain evidence="2 3">NIES-2285</strain>
    </source>
</reference>
<keyword evidence="1" id="KW-0472">Membrane</keyword>
<sequence length="111" mass="11974">MRNLISRAARQLTQKPLGFQHCGWQGAFGGAFSGSSGLDSQQVLPISQAELCPKLFMSISIVVVLVLFPALFPTLFPDLMHNLLPNLAANLSSIYGNMAPPFVTSLFPQLA</sequence>
<evidence type="ECO:0000256" key="1">
    <source>
        <dbReference type="SAM" id="Phobius"/>
    </source>
</evidence>
<organism evidence="2 3">
    <name type="scientific">Klebsormidium nitens</name>
    <name type="common">Green alga</name>
    <name type="synonym">Ulothrix nitens</name>
    <dbReference type="NCBI Taxonomy" id="105231"/>
    <lineage>
        <taxon>Eukaryota</taxon>
        <taxon>Viridiplantae</taxon>
        <taxon>Streptophyta</taxon>
        <taxon>Klebsormidiophyceae</taxon>
        <taxon>Klebsormidiales</taxon>
        <taxon>Klebsormidiaceae</taxon>
        <taxon>Klebsormidium</taxon>
    </lineage>
</organism>
<dbReference type="EMBL" id="DF237115">
    <property type="protein sequence ID" value="GAQ83874.1"/>
    <property type="molecule type" value="Genomic_DNA"/>
</dbReference>
<dbReference type="AlphaFoldDB" id="A0A1Y1HYZ3"/>
<keyword evidence="3" id="KW-1185">Reference proteome</keyword>
<feature type="transmembrane region" description="Helical" evidence="1">
    <location>
        <begin position="55"/>
        <end position="76"/>
    </location>
</feature>
<gene>
    <name evidence="2" type="ORF">KFL_001660110</name>
</gene>
<protein>
    <submittedName>
        <fullName evidence="2">Uncharacterized protein</fullName>
    </submittedName>
</protein>
<accession>A0A1Y1HYZ3</accession>
<dbReference type="Proteomes" id="UP000054558">
    <property type="component" value="Unassembled WGS sequence"/>
</dbReference>
<keyword evidence="1" id="KW-0812">Transmembrane</keyword>
<proteinExistence type="predicted"/>